<evidence type="ECO:0000313" key="3">
    <source>
        <dbReference type="Proteomes" id="UP000475214"/>
    </source>
</evidence>
<dbReference type="PANTHER" id="PTHR12993:SF29">
    <property type="entry name" value="BLR3841 PROTEIN"/>
    <property type="match status" value="1"/>
</dbReference>
<dbReference type="Pfam" id="PF02585">
    <property type="entry name" value="PIG-L"/>
    <property type="match status" value="1"/>
</dbReference>
<dbReference type="EMBL" id="JAAGOA010000005">
    <property type="protein sequence ID" value="NEE00442.1"/>
    <property type="molecule type" value="Genomic_DNA"/>
</dbReference>
<dbReference type="InterPro" id="IPR024078">
    <property type="entry name" value="LmbE-like_dom_sf"/>
</dbReference>
<proteinExistence type="predicted"/>
<gene>
    <name evidence="2" type="ORF">G1H10_09695</name>
</gene>
<dbReference type="Gene3D" id="3.40.50.10320">
    <property type="entry name" value="LmbE-like"/>
    <property type="match status" value="1"/>
</dbReference>
<name>A0A6L9S787_9ACTN</name>
<dbReference type="GO" id="GO:0016811">
    <property type="term" value="F:hydrolase activity, acting on carbon-nitrogen (but not peptide) bonds, in linear amides"/>
    <property type="evidence" value="ECO:0007669"/>
    <property type="project" value="TreeGrafter"/>
</dbReference>
<dbReference type="PANTHER" id="PTHR12993">
    <property type="entry name" value="N-ACETYLGLUCOSAMINYL-PHOSPHATIDYLINOSITOL DE-N-ACETYLASE-RELATED"/>
    <property type="match status" value="1"/>
</dbReference>
<evidence type="ECO:0000256" key="1">
    <source>
        <dbReference type="ARBA" id="ARBA00022833"/>
    </source>
</evidence>
<sequence length="244" mass="26827">MSSESRPSRSVVAITAHSGDFVWRAGGALALSAARGDTVQVICLSFGERGEAQGLWKREGMDMATVKRIRREEAEAAAAALEVQVDFYDLGDYPLVVSAEDNERIVAALRAVQPDVLLTHVPNDPYNRDHNTAHETALLTRMIAQAMGHDRGTTPIGATQVLMFEPHQPEVCGFTPNLLLDITPVFDRKQKAMEVMSAQSHLIEYYTELGRRRGQQARRNGAGSAVLHAEAYQRMFPVVGSELI</sequence>
<organism evidence="2 3">
    <name type="scientific">Phytoactinopolyspora halotolerans</name>
    <dbReference type="NCBI Taxonomy" id="1981512"/>
    <lineage>
        <taxon>Bacteria</taxon>
        <taxon>Bacillati</taxon>
        <taxon>Actinomycetota</taxon>
        <taxon>Actinomycetes</taxon>
        <taxon>Jiangellales</taxon>
        <taxon>Jiangellaceae</taxon>
        <taxon>Phytoactinopolyspora</taxon>
    </lineage>
</organism>
<protein>
    <submittedName>
        <fullName evidence="2">PIG-L family deacetylase</fullName>
    </submittedName>
</protein>
<dbReference type="SUPFAM" id="SSF102588">
    <property type="entry name" value="LmbE-like"/>
    <property type="match status" value="1"/>
</dbReference>
<accession>A0A6L9S787</accession>
<dbReference type="InterPro" id="IPR003737">
    <property type="entry name" value="GlcNAc_PI_deacetylase-related"/>
</dbReference>
<dbReference type="Proteomes" id="UP000475214">
    <property type="component" value="Unassembled WGS sequence"/>
</dbReference>
<dbReference type="AlphaFoldDB" id="A0A6L9S787"/>
<dbReference type="GO" id="GO:0016137">
    <property type="term" value="P:glycoside metabolic process"/>
    <property type="evidence" value="ECO:0007669"/>
    <property type="project" value="UniProtKB-ARBA"/>
</dbReference>
<keyword evidence="1" id="KW-0862">Zinc</keyword>
<keyword evidence="3" id="KW-1185">Reference proteome</keyword>
<comment type="caution">
    <text evidence="2">The sequence shown here is derived from an EMBL/GenBank/DDBJ whole genome shotgun (WGS) entry which is preliminary data.</text>
</comment>
<evidence type="ECO:0000313" key="2">
    <source>
        <dbReference type="EMBL" id="NEE00442.1"/>
    </source>
</evidence>
<reference evidence="2 3" key="1">
    <citation type="submission" date="2020-02" db="EMBL/GenBank/DDBJ databases">
        <authorList>
            <person name="Li X.-J."/>
            <person name="Han X.-M."/>
        </authorList>
    </citation>
    <scope>NUCLEOTIDE SEQUENCE [LARGE SCALE GENOMIC DNA]</scope>
    <source>
        <strain evidence="2 3">CCTCC AB 2017055</strain>
    </source>
</reference>